<gene>
    <name evidence="2" type="ORF">LTRI10_LOCUS34968</name>
</gene>
<proteinExistence type="predicted"/>
<evidence type="ECO:0000256" key="1">
    <source>
        <dbReference type="SAM" id="MobiDB-lite"/>
    </source>
</evidence>
<dbReference type="Proteomes" id="UP001497516">
    <property type="component" value="Chromosome 6"/>
</dbReference>
<name>A0AAV2F8A7_9ROSI</name>
<feature type="compositionally biased region" description="Polar residues" evidence="1">
    <location>
        <begin position="68"/>
        <end position="79"/>
    </location>
</feature>
<sequence>MELIFDSYHYLDKRKLTLALLEFMDYALVWRDQLCTKRRRDRRMPIETLDDMRGSDGNGAGDGDLNTRAPSHTTTSRGG</sequence>
<dbReference type="EMBL" id="OZ034819">
    <property type="protein sequence ID" value="CAL1394466.1"/>
    <property type="molecule type" value="Genomic_DNA"/>
</dbReference>
<reference evidence="2 3" key="1">
    <citation type="submission" date="2024-04" db="EMBL/GenBank/DDBJ databases">
        <authorList>
            <person name="Fracassetti M."/>
        </authorList>
    </citation>
    <scope>NUCLEOTIDE SEQUENCE [LARGE SCALE GENOMIC DNA]</scope>
</reference>
<evidence type="ECO:0000313" key="3">
    <source>
        <dbReference type="Proteomes" id="UP001497516"/>
    </source>
</evidence>
<evidence type="ECO:0000313" key="2">
    <source>
        <dbReference type="EMBL" id="CAL1394466.1"/>
    </source>
</evidence>
<organism evidence="2 3">
    <name type="scientific">Linum trigynum</name>
    <dbReference type="NCBI Taxonomy" id="586398"/>
    <lineage>
        <taxon>Eukaryota</taxon>
        <taxon>Viridiplantae</taxon>
        <taxon>Streptophyta</taxon>
        <taxon>Embryophyta</taxon>
        <taxon>Tracheophyta</taxon>
        <taxon>Spermatophyta</taxon>
        <taxon>Magnoliopsida</taxon>
        <taxon>eudicotyledons</taxon>
        <taxon>Gunneridae</taxon>
        <taxon>Pentapetalae</taxon>
        <taxon>rosids</taxon>
        <taxon>fabids</taxon>
        <taxon>Malpighiales</taxon>
        <taxon>Linaceae</taxon>
        <taxon>Linum</taxon>
    </lineage>
</organism>
<accession>A0AAV2F8A7</accession>
<keyword evidence="3" id="KW-1185">Reference proteome</keyword>
<feature type="region of interest" description="Disordered" evidence="1">
    <location>
        <begin position="45"/>
        <end position="79"/>
    </location>
</feature>
<dbReference type="AlphaFoldDB" id="A0AAV2F8A7"/>
<protein>
    <submittedName>
        <fullName evidence="2">Uncharacterized protein</fullName>
    </submittedName>
</protein>